<dbReference type="InParanoid" id="A0A1V8S8A9"/>
<dbReference type="PANTHER" id="PTHR13367:SF34">
    <property type="match status" value="1"/>
</dbReference>
<evidence type="ECO:0000259" key="7">
    <source>
        <dbReference type="Pfam" id="PF12340"/>
    </source>
</evidence>
<feature type="domain" description="DUF3645" evidence="8">
    <location>
        <begin position="344"/>
        <end position="372"/>
    </location>
</feature>
<dbReference type="Pfam" id="PF12340">
    <property type="entry name" value="DUF3638"/>
    <property type="match status" value="1"/>
</dbReference>
<sequence>MTCPEHLLLEVESGIIICEEQEQIAAPMRHPPGGKNAVMQMNMGEGKSSVIAPIDALDLANGKQLVRMIVAKPQSKQMLQMLISKLGGLLNRRIYHMPFSRSLKLDETAASTVLDMLSECMSNGGILLVQPEHILSFRLMALECSISGKDDIGCGLMLAHDFFDWNSRDIVDESDENFSVHFELIYTMGMQRSIELSPDRWLLLQQILEIVGSLAPAIADELPMSLDYHPSISGSFARLRILRSDAYAMLSQRLAKCICEKGLKGFHISRQPVEIRNAAYAYITKTDLSEEEVKLVEGSLFWTKTTIPPLLLIRGMIAGGILGFALGQKRWRVNYGLAVRSPPTKVAVPYRAKDQPSPRSEFSHPDVVITLTSLCYYYGGLSDEDLFTTVGHLLESDQSDIEYQAWIRDAYALPAAFTQLQGINLKDRLQCIAKVFPAFRFAKSAIDYFLSHIIFPKEMKEFPFKLSTSGWEVGKQKRLPVTGFSGTNDASCLLPIYIDQLDLPEQRQTTALVLEHLLQPKNSVVSLRPASRDASDAQHFLNMVLSLEPPVQVILDVGAQILELNNFELAKTWLSMHDSTKEAAVFVDNFDELCAVDRDDRVELLQTSPFLNRLDSCLIFLDEAHTRGIDLRLPVHYRAAVSLGADLTKDRLVQACMRMRKLGKGQSVVFCIPQEIQVKILQRVSKTQGMDINVADVILWSISETWKAARRSMPLWTVQGERFIRHENLWAEVAKNGRTSLSRRQAEKFLEDEAQSLDNRYRPRQKQSQMSSLATSTVPGLQRIFDRCQQFGNLEFNSSSLQEEQERELSPEIEQERQVQRAPPAQPVLNSLHQDVRLFAMTGMVATDSKAYMPAFEALYDCSAAGDFSLSQLTADRKLFVTTDFVRTINSSGDGSYVSDAFQRPVQWLLTSRTKDSDMMDNVIIISPYEANQLYNDMRMSLTGTLHIYKPRCNSGYQCLDRLDFHTVCAQGMSPVISRALAVQIGLFAGQLYLSSYEDYQAICNFLGLCADALTKEMSDQGWRVAADGFILSDGQGRAGGGCGVKESPVNFLKIFITKVRRNGDGIAKTHMGGLLEDKLFTVSEIEK</sequence>
<dbReference type="AlphaFoldDB" id="A0A1V8S8A9"/>
<dbReference type="Proteomes" id="UP000192596">
    <property type="component" value="Unassembled WGS sequence"/>
</dbReference>
<accession>A0A1V8S8A9</accession>
<protein>
    <recommendedName>
        <fullName evidence="2">ubiquitinyl hydrolase 1</fullName>
        <ecNumber evidence="2">3.4.19.12</ecNumber>
    </recommendedName>
</protein>
<keyword evidence="4" id="KW-0833">Ubl conjugation pathway</keyword>
<reference evidence="10" key="1">
    <citation type="submission" date="2017-03" db="EMBL/GenBank/DDBJ databases">
        <title>Genomes of endolithic fungi from Antarctica.</title>
        <authorList>
            <person name="Coleine C."/>
            <person name="Masonjones S."/>
            <person name="Stajich J.E."/>
        </authorList>
    </citation>
    <scope>NUCLEOTIDE SEQUENCE [LARGE SCALE GENOMIC DNA]</scope>
    <source>
        <strain evidence="10">CCFEE 5527</strain>
    </source>
</reference>
<dbReference type="InterPro" id="IPR051346">
    <property type="entry name" value="OTU_Deubiquitinase"/>
</dbReference>
<proteinExistence type="predicted"/>
<dbReference type="EC" id="3.4.19.12" evidence="2"/>
<evidence type="ECO:0000256" key="6">
    <source>
        <dbReference type="ARBA" id="ARBA00022807"/>
    </source>
</evidence>
<feature type="domain" description="DUF3638" evidence="7">
    <location>
        <begin position="2"/>
        <end position="217"/>
    </location>
</feature>
<keyword evidence="5" id="KW-0378">Hydrolase</keyword>
<keyword evidence="6" id="KW-0788">Thiol protease</keyword>
<evidence type="ECO:0000256" key="3">
    <source>
        <dbReference type="ARBA" id="ARBA00022670"/>
    </source>
</evidence>
<gene>
    <name evidence="9" type="ORF">B0A48_18754</name>
</gene>
<comment type="caution">
    <text evidence="9">The sequence shown here is derived from an EMBL/GenBank/DDBJ whole genome shotgun (WGS) entry which is preliminary data.</text>
</comment>
<dbReference type="OrthoDB" id="3182339at2759"/>
<dbReference type="GO" id="GO:0006508">
    <property type="term" value="P:proteolysis"/>
    <property type="evidence" value="ECO:0007669"/>
    <property type="project" value="UniProtKB-KW"/>
</dbReference>
<evidence type="ECO:0000256" key="5">
    <source>
        <dbReference type="ARBA" id="ARBA00022801"/>
    </source>
</evidence>
<evidence type="ECO:0000256" key="2">
    <source>
        <dbReference type="ARBA" id="ARBA00012759"/>
    </source>
</evidence>
<evidence type="ECO:0000313" key="9">
    <source>
        <dbReference type="EMBL" id="OQN95283.1"/>
    </source>
</evidence>
<dbReference type="Pfam" id="PF12359">
    <property type="entry name" value="DUF3645"/>
    <property type="match status" value="1"/>
</dbReference>
<dbReference type="EMBL" id="NAJO01000115">
    <property type="protein sequence ID" value="OQN95283.1"/>
    <property type="molecule type" value="Genomic_DNA"/>
</dbReference>
<dbReference type="InterPro" id="IPR022099">
    <property type="entry name" value="DUF3638"/>
</dbReference>
<evidence type="ECO:0000256" key="1">
    <source>
        <dbReference type="ARBA" id="ARBA00000707"/>
    </source>
</evidence>
<dbReference type="STRING" id="1507870.A0A1V8S8A9"/>
<evidence type="ECO:0000259" key="8">
    <source>
        <dbReference type="Pfam" id="PF12359"/>
    </source>
</evidence>
<dbReference type="InterPro" id="IPR022105">
    <property type="entry name" value="DUF3645"/>
</dbReference>
<comment type="catalytic activity">
    <reaction evidence="1">
        <text>Thiol-dependent hydrolysis of ester, thioester, amide, peptide and isopeptide bonds formed by the C-terminal Gly of ubiquitin (a 76-residue protein attached to proteins as an intracellular targeting signal).</text>
        <dbReference type="EC" id="3.4.19.12"/>
    </reaction>
</comment>
<dbReference type="PANTHER" id="PTHR13367">
    <property type="entry name" value="UBIQUITIN THIOESTERASE"/>
    <property type="match status" value="1"/>
</dbReference>
<organism evidence="9 10">
    <name type="scientific">Cryoendolithus antarcticus</name>
    <dbReference type="NCBI Taxonomy" id="1507870"/>
    <lineage>
        <taxon>Eukaryota</taxon>
        <taxon>Fungi</taxon>
        <taxon>Dikarya</taxon>
        <taxon>Ascomycota</taxon>
        <taxon>Pezizomycotina</taxon>
        <taxon>Dothideomycetes</taxon>
        <taxon>Dothideomycetidae</taxon>
        <taxon>Cladosporiales</taxon>
        <taxon>Cladosporiaceae</taxon>
        <taxon>Cryoendolithus</taxon>
    </lineage>
</organism>
<name>A0A1V8S8A9_9PEZI</name>
<evidence type="ECO:0000256" key="4">
    <source>
        <dbReference type="ARBA" id="ARBA00022786"/>
    </source>
</evidence>
<keyword evidence="10" id="KW-1185">Reference proteome</keyword>
<keyword evidence="3" id="KW-0645">Protease</keyword>
<evidence type="ECO:0000313" key="10">
    <source>
        <dbReference type="Proteomes" id="UP000192596"/>
    </source>
</evidence>
<dbReference type="GO" id="GO:0004843">
    <property type="term" value="F:cysteine-type deubiquitinase activity"/>
    <property type="evidence" value="ECO:0007669"/>
    <property type="project" value="UniProtKB-EC"/>
</dbReference>